<dbReference type="EMBL" id="MU251366">
    <property type="protein sequence ID" value="KAG9238725.1"/>
    <property type="molecule type" value="Genomic_DNA"/>
</dbReference>
<keyword evidence="5" id="KW-1185">Reference proteome</keyword>
<evidence type="ECO:0000256" key="1">
    <source>
        <dbReference type="SAM" id="MobiDB-lite"/>
    </source>
</evidence>
<feature type="compositionally biased region" description="Polar residues" evidence="1">
    <location>
        <begin position="353"/>
        <end position="367"/>
    </location>
</feature>
<protein>
    <recommendedName>
        <fullName evidence="6">Mid2 domain-containing protein</fullName>
    </recommendedName>
</protein>
<keyword evidence="2" id="KW-1133">Transmembrane helix</keyword>
<evidence type="ECO:0000313" key="5">
    <source>
        <dbReference type="Proteomes" id="UP000824998"/>
    </source>
</evidence>
<comment type="caution">
    <text evidence="4">The sequence shown here is derived from an EMBL/GenBank/DDBJ whole genome shotgun (WGS) entry which is preliminary data.</text>
</comment>
<keyword evidence="2" id="KW-0812">Transmembrane</keyword>
<evidence type="ECO:0000256" key="2">
    <source>
        <dbReference type="SAM" id="Phobius"/>
    </source>
</evidence>
<feature type="compositionally biased region" description="Low complexity" evidence="1">
    <location>
        <begin position="239"/>
        <end position="248"/>
    </location>
</feature>
<evidence type="ECO:0008006" key="6">
    <source>
        <dbReference type="Google" id="ProtNLM"/>
    </source>
</evidence>
<feature type="chain" id="PRO_5040387314" description="Mid2 domain-containing protein" evidence="3">
    <location>
        <begin position="22"/>
        <end position="393"/>
    </location>
</feature>
<feature type="transmembrane region" description="Helical" evidence="2">
    <location>
        <begin position="138"/>
        <end position="160"/>
    </location>
</feature>
<keyword evidence="2" id="KW-0472">Membrane</keyword>
<sequence length="393" mass="42321">MRGIQLASSACLFNLLVLARAEQARHVGPDRGPVPEAEQSKGLTTVTETTFVNTFITPRSTAALSSSSSSPITQTTTLSIIPNTLTSQPVSVATATTVAISSLGGEFSTSQSIAFISQPATTEAPANEIKEDDRRRTLIIILSTVLGSLALLLVGLSICLTRRYRKHKSPFSHRGASPINDEEIASWRTPSSEQKVPIPPTYPPRVQDISTIGLAHYPGWMWNSQLPRASHSHSHSHSQSHSVSSPSVIIPPSPSSMARAPNSRAGLTDETKPGADAYIPPMKRQSSRLSKAPPGHSRTKSRRSSLSNRSIWSYNGPSSSNVNVDGRVRDRQPTWYDPENDNVARQLPDFDHNSSPGTSIWDTNSVGGLSPRPASRPRLFPSASDKEIGGVSP</sequence>
<dbReference type="Proteomes" id="UP000824998">
    <property type="component" value="Unassembled WGS sequence"/>
</dbReference>
<feature type="compositionally biased region" description="Polar residues" evidence="1">
    <location>
        <begin position="304"/>
        <end position="323"/>
    </location>
</feature>
<evidence type="ECO:0000313" key="4">
    <source>
        <dbReference type="EMBL" id="KAG9238725.1"/>
    </source>
</evidence>
<feature type="compositionally biased region" description="Basic and acidic residues" evidence="1">
    <location>
        <begin position="384"/>
        <end position="393"/>
    </location>
</feature>
<keyword evidence="3" id="KW-0732">Signal</keyword>
<evidence type="ECO:0000256" key="3">
    <source>
        <dbReference type="SAM" id="SignalP"/>
    </source>
</evidence>
<feature type="signal peptide" evidence="3">
    <location>
        <begin position="1"/>
        <end position="21"/>
    </location>
</feature>
<organism evidence="4 5">
    <name type="scientific">Amylocarpus encephaloides</name>
    <dbReference type="NCBI Taxonomy" id="45428"/>
    <lineage>
        <taxon>Eukaryota</taxon>
        <taxon>Fungi</taxon>
        <taxon>Dikarya</taxon>
        <taxon>Ascomycota</taxon>
        <taxon>Pezizomycotina</taxon>
        <taxon>Leotiomycetes</taxon>
        <taxon>Helotiales</taxon>
        <taxon>Helotiales incertae sedis</taxon>
        <taxon>Amylocarpus</taxon>
    </lineage>
</organism>
<accession>A0A9P8C9R6</accession>
<gene>
    <name evidence="4" type="ORF">BJ875DRAFT_13659</name>
</gene>
<feature type="region of interest" description="Disordered" evidence="1">
    <location>
        <begin position="227"/>
        <end position="393"/>
    </location>
</feature>
<reference evidence="4" key="1">
    <citation type="journal article" date="2021" name="IMA Fungus">
        <title>Genomic characterization of three marine fungi, including Emericellopsis atlantica sp. nov. with signatures of a generalist lifestyle and marine biomass degradation.</title>
        <authorList>
            <person name="Hagestad O.C."/>
            <person name="Hou L."/>
            <person name="Andersen J.H."/>
            <person name="Hansen E.H."/>
            <person name="Altermark B."/>
            <person name="Li C."/>
            <person name="Kuhnert E."/>
            <person name="Cox R.J."/>
            <person name="Crous P.W."/>
            <person name="Spatafora J.W."/>
            <person name="Lail K."/>
            <person name="Amirebrahimi M."/>
            <person name="Lipzen A."/>
            <person name="Pangilinan J."/>
            <person name="Andreopoulos W."/>
            <person name="Hayes R.D."/>
            <person name="Ng V."/>
            <person name="Grigoriev I.V."/>
            <person name="Jackson S.A."/>
            <person name="Sutton T.D.S."/>
            <person name="Dobson A.D.W."/>
            <person name="Rama T."/>
        </authorList>
    </citation>
    <scope>NUCLEOTIDE SEQUENCE</scope>
    <source>
        <strain evidence="4">TRa018bII</strain>
    </source>
</reference>
<dbReference type="OrthoDB" id="4120617at2759"/>
<dbReference type="AlphaFoldDB" id="A0A9P8C9R6"/>
<proteinExistence type="predicted"/>
<name>A0A9P8C9R6_9HELO</name>
<feature type="region of interest" description="Disordered" evidence="1">
    <location>
        <begin position="182"/>
        <end position="203"/>
    </location>
</feature>